<dbReference type="Pfam" id="PF21597">
    <property type="entry name" value="TetR_C_43"/>
    <property type="match status" value="1"/>
</dbReference>
<protein>
    <submittedName>
        <fullName evidence="7">TetR/AcrR family transcriptional regulator</fullName>
    </submittedName>
</protein>
<proteinExistence type="predicted"/>
<evidence type="ECO:0000256" key="4">
    <source>
        <dbReference type="ARBA" id="ARBA00023163"/>
    </source>
</evidence>
<dbReference type="GO" id="GO:0000976">
    <property type="term" value="F:transcription cis-regulatory region binding"/>
    <property type="evidence" value="ECO:0007669"/>
    <property type="project" value="TreeGrafter"/>
</dbReference>
<organism evidence="7 8">
    <name type="scientific">Salipaludibacillus agaradhaerens</name>
    <name type="common">Bacillus agaradhaerens</name>
    <dbReference type="NCBI Taxonomy" id="76935"/>
    <lineage>
        <taxon>Bacteria</taxon>
        <taxon>Bacillati</taxon>
        <taxon>Bacillota</taxon>
        <taxon>Bacilli</taxon>
        <taxon>Bacillales</taxon>
        <taxon>Bacillaceae</taxon>
    </lineage>
</organism>
<keyword evidence="3 5" id="KW-0238">DNA-binding</keyword>
<dbReference type="InterPro" id="IPR050109">
    <property type="entry name" value="HTH-type_TetR-like_transc_reg"/>
</dbReference>
<dbReference type="EMBL" id="JABXYM010000001">
    <property type="protein sequence ID" value="MCR6097892.1"/>
    <property type="molecule type" value="Genomic_DNA"/>
</dbReference>
<evidence type="ECO:0000256" key="5">
    <source>
        <dbReference type="PROSITE-ProRule" id="PRU00335"/>
    </source>
</evidence>
<dbReference type="PROSITE" id="PS50977">
    <property type="entry name" value="HTH_TETR_2"/>
    <property type="match status" value="1"/>
</dbReference>
<dbReference type="SUPFAM" id="SSF48498">
    <property type="entry name" value="Tetracyclin repressor-like, C-terminal domain"/>
    <property type="match status" value="1"/>
</dbReference>
<dbReference type="Pfam" id="PF00440">
    <property type="entry name" value="TetR_N"/>
    <property type="match status" value="1"/>
</dbReference>
<evidence type="ECO:0000313" key="7">
    <source>
        <dbReference type="EMBL" id="MCR6097892.1"/>
    </source>
</evidence>
<accession>A0A9Q4G0B0</accession>
<evidence type="ECO:0000259" key="6">
    <source>
        <dbReference type="PROSITE" id="PS50977"/>
    </source>
</evidence>
<keyword evidence="2" id="KW-0805">Transcription regulation</keyword>
<dbReference type="Proteomes" id="UP001057753">
    <property type="component" value="Unassembled WGS sequence"/>
</dbReference>
<dbReference type="AlphaFoldDB" id="A0A9Q4G0B0"/>
<keyword evidence="8" id="KW-1185">Reference proteome</keyword>
<dbReference type="Gene3D" id="1.10.10.60">
    <property type="entry name" value="Homeodomain-like"/>
    <property type="match status" value="1"/>
</dbReference>
<dbReference type="PANTHER" id="PTHR30055:SF175">
    <property type="entry name" value="HTH-TYPE TRANSCRIPTIONAL REPRESSOR KSTR2"/>
    <property type="match status" value="1"/>
</dbReference>
<evidence type="ECO:0000313" key="8">
    <source>
        <dbReference type="Proteomes" id="UP001057753"/>
    </source>
</evidence>
<feature type="DNA-binding region" description="H-T-H motif" evidence="5">
    <location>
        <begin position="29"/>
        <end position="48"/>
    </location>
</feature>
<dbReference type="PANTHER" id="PTHR30055">
    <property type="entry name" value="HTH-TYPE TRANSCRIPTIONAL REGULATOR RUTR"/>
    <property type="match status" value="1"/>
</dbReference>
<name>A0A9Q4G0B0_SALAG</name>
<dbReference type="InterPro" id="IPR036271">
    <property type="entry name" value="Tet_transcr_reg_TetR-rel_C_sf"/>
</dbReference>
<evidence type="ECO:0000256" key="3">
    <source>
        <dbReference type="ARBA" id="ARBA00023125"/>
    </source>
</evidence>
<keyword evidence="4" id="KW-0804">Transcription</keyword>
<dbReference type="GO" id="GO:0003700">
    <property type="term" value="F:DNA-binding transcription factor activity"/>
    <property type="evidence" value="ECO:0007669"/>
    <property type="project" value="TreeGrafter"/>
</dbReference>
<evidence type="ECO:0000256" key="2">
    <source>
        <dbReference type="ARBA" id="ARBA00023015"/>
    </source>
</evidence>
<dbReference type="PRINTS" id="PR00455">
    <property type="entry name" value="HTHTETR"/>
</dbReference>
<dbReference type="InterPro" id="IPR049445">
    <property type="entry name" value="TetR_SbtR-like_C"/>
</dbReference>
<dbReference type="InterPro" id="IPR001647">
    <property type="entry name" value="HTH_TetR"/>
</dbReference>
<keyword evidence="1" id="KW-0678">Repressor</keyword>
<dbReference type="Gene3D" id="1.10.357.10">
    <property type="entry name" value="Tetracycline Repressor, domain 2"/>
    <property type="match status" value="1"/>
</dbReference>
<evidence type="ECO:0000256" key="1">
    <source>
        <dbReference type="ARBA" id="ARBA00022491"/>
    </source>
</evidence>
<dbReference type="InterPro" id="IPR009057">
    <property type="entry name" value="Homeodomain-like_sf"/>
</dbReference>
<reference evidence="7" key="1">
    <citation type="submission" date="2020-06" db="EMBL/GenBank/DDBJ databases">
        <title>Insight into the genomes of haloalkaliphilic bacilli from Kenyan soda lakes.</title>
        <authorList>
            <person name="Mwirichia R."/>
            <person name="Villamizar G.C."/>
            <person name="Poehlein A."/>
            <person name="Mugweru J."/>
            <person name="Kipnyargis A."/>
            <person name="Kiplimo D."/>
            <person name="Orwa P."/>
            <person name="Daniel R."/>
        </authorList>
    </citation>
    <scope>NUCLEOTIDE SEQUENCE</scope>
    <source>
        <strain evidence="7">B1096_S55</strain>
    </source>
</reference>
<dbReference type="SUPFAM" id="SSF46689">
    <property type="entry name" value="Homeodomain-like"/>
    <property type="match status" value="1"/>
</dbReference>
<sequence>MSRQKTIDQTQLFYETEQLILEAGYTGFHFKALAERLGVARSTIYNYYPRKEELITAYMLHLIEEAVRKMDDAIKSEEPLKTLLRIWVKYANMHQMLQIMPYIDQKATPKVEENTQKMYALFREMKKKISDVLYKGQQEGQIRTDIQMPTLVGLMMATVQIPVHHTELEEWVNEVHDLLLNGFTN</sequence>
<gene>
    <name evidence="7" type="ORF">HXA33_15250</name>
</gene>
<feature type="domain" description="HTH tetR-type" evidence="6">
    <location>
        <begin position="6"/>
        <end position="66"/>
    </location>
</feature>
<dbReference type="RefSeq" id="WP_257822273.1">
    <property type="nucleotide sequence ID" value="NZ_JABXYM010000001.1"/>
</dbReference>
<comment type="caution">
    <text evidence="7">The sequence shown here is derived from an EMBL/GenBank/DDBJ whole genome shotgun (WGS) entry which is preliminary data.</text>
</comment>